<dbReference type="Proteomes" id="UP000054937">
    <property type="component" value="Unassembled WGS sequence"/>
</dbReference>
<dbReference type="GO" id="GO:0004674">
    <property type="term" value="F:protein serine/threonine kinase activity"/>
    <property type="evidence" value="ECO:0007669"/>
    <property type="project" value="UniProtKB-EC"/>
</dbReference>
<evidence type="ECO:0000256" key="2">
    <source>
        <dbReference type="ARBA" id="ARBA00022741"/>
    </source>
</evidence>
<dbReference type="Pfam" id="PF00069">
    <property type="entry name" value="Pkinase"/>
    <property type="match status" value="1"/>
</dbReference>
<dbReference type="EMBL" id="LDAU01000118">
    <property type="protein sequence ID" value="KRX04396.1"/>
    <property type="molecule type" value="Genomic_DNA"/>
</dbReference>
<dbReference type="InterPro" id="IPR000719">
    <property type="entry name" value="Prot_kinase_dom"/>
</dbReference>
<gene>
    <name evidence="8" type="ORF">PPERSA_05657</name>
</gene>
<dbReference type="SUPFAM" id="SSF56112">
    <property type="entry name" value="Protein kinase-like (PK-like)"/>
    <property type="match status" value="1"/>
</dbReference>
<dbReference type="OMA" id="RRENEIW"/>
<dbReference type="CDD" id="cd06612">
    <property type="entry name" value="STKc_MST1_2"/>
    <property type="match status" value="1"/>
</dbReference>
<dbReference type="InParanoid" id="A0A0V0QQB6"/>
<dbReference type="GO" id="GO:0005737">
    <property type="term" value="C:cytoplasm"/>
    <property type="evidence" value="ECO:0007669"/>
    <property type="project" value="TreeGrafter"/>
</dbReference>
<dbReference type="InterPro" id="IPR050629">
    <property type="entry name" value="STE20/SPS1-PAK"/>
</dbReference>
<feature type="region of interest" description="Disordered" evidence="6">
    <location>
        <begin position="303"/>
        <end position="322"/>
    </location>
</feature>
<keyword evidence="8" id="KW-0418">Kinase</keyword>
<proteinExistence type="predicted"/>
<feature type="binding site" evidence="4">
    <location>
        <position position="49"/>
    </location>
    <ligand>
        <name>ATP</name>
        <dbReference type="ChEBI" id="CHEBI:30616"/>
    </ligand>
</feature>
<name>A0A0V0QQB6_PSEPJ</name>
<keyword evidence="8" id="KW-0808">Transferase</keyword>
<dbReference type="InterPro" id="IPR011009">
    <property type="entry name" value="Kinase-like_dom_sf"/>
</dbReference>
<keyword evidence="3 4" id="KW-0067">ATP-binding</keyword>
<evidence type="ECO:0000256" key="5">
    <source>
        <dbReference type="SAM" id="Coils"/>
    </source>
</evidence>
<dbReference type="EC" id="2.7.11.1" evidence="1"/>
<evidence type="ECO:0000313" key="9">
    <source>
        <dbReference type="Proteomes" id="UP000054937"/>
    </source>
</evidence>
<organism evidence="8 9">
    <name type="scientific">Pseudocohnilembus persalinus</name>
    <name type="common">Ciliate</name>
    <dbReference type="NCBI Taxonomy" id="266149"/>
    <lineage>
        <taxon>Eukaryota</taxon>
        <taxon>Sar</taxon>
        <taxon>Alveolata</taxon>
        <taxon>Ciliophora</taxon>
        <taxon>Intramacronucleata</taxon>
        <taxon>Oligohymenophorea</taxon>
        <taxon>Scuticociliatia</taxon>
        <taxon>Philasterida</taxon>
        <taxon>Pseudocohnilembidae</taxon>
        <taxon>Pseudocohnilembus</taxon>
    </lineage>
</organism>
<feature type="compositionally biased region" description="Low complexity" evidence="6">
    <location>
        <begin position="308"/>
        <end position="322"/>
    </location>
</feature>
<feature type="domain" description="Protein kinase" evidence="7">
    <location>
        <begin position="20"/>
        <end position="271"/>
    </location>
</feature>
<evidence type="ECO:0000256" key="4">
    <source>
        <dbReference type="PROSITE-ProRule" id="PRU10141"/>
    </source>
</evidence>
<feature type="coiled-coil region" evidence="5">
    <location>
        <begin position="385"/>
        <end position="419"/>
    </location>
</feature>
<dbReference type="PROSITE" id="PS00107">
    <property type="entry name" value="PROTEIN_KINASE_ATP"/>
    <property type="match status" value="1"/>
</dbReference>
<dbReference type="FunFam" id="1.10.510.10:FF:001091">
    <property type="entry name" value="STE family protein kinase"/>
    <property type="match status" value="1"/>
</dbReference>
<sequence length="453" mass="52130">MSKLNLWDILTANDDPEETFEILDLLGQGNYGSVYKALHKSTGELVAVKIVHNTGEISALKKEIIILKECQSEHIVRYYGSYFKDNNLWLIIEYCSAGSVIDLLKITKQQLNEHQIASILYFTLKGLQYLHSNRKIHRDIKAGNILLDHKGNAKLGDFGVSAQLNHSQAYKDTVIGTPFWMSPEILSNNKYNNKTDIWSLGITAIELAEGEPPFSHLHPYRAMFIIKNKPAKGLTEREKWGKQYNDFVEQCLQMDPEVRPSAEDLLQHPFITQVQNKSKGILSELVYNSIDQIERYRNNQAKKRIHNNSKNQNNISNQISGDNSEIQDQSQFFINHPGTIKEDKNSQQVNTFIEHKDNDQNSKYQDETGEDFEINSINGATMVVNQESEQKIQQFQQKIQNQKENLQEQQDNKNKFLLVAKLMEQEKILPQFTNNNCNANQQLVQGYELKVID</sequence>
<dbReference type="OrthoDB" id="8693905at2759"/>
<accession>A0A0V0QQB6</accession>
<evidence type="ECO:0000313" key="8">
    <source>
        <dbReference type="EMBL" id="KRX04396.1"/>
    </source>
</evidence>
<reference evidence="8 9" key="1">
    <citation type="journal article" date="2015" name="Sci. Rep.">
        <title>Genome of the facultative scuticociliatosis pathogen Pseudocohnilembus persalinus provides insight into its virulence through horizontal gene transfer.</title>
        <authorList>
            <person name="Xiong J."/>
            <person name="Wang G."/>
            <person name="Cheng J."/>
            <person name="Tian M."/>
            <person name="Pan X."/>
            <person name="Warren A."/>
            <person name="Jiang C."/>
            <person name="Yuan D."/>
            <person name="Miao W."/>
        </authorList>
    </citation>
    <scope>NUCLEOTIDE SEQUENCE [LARGE SCALE GENOMIC DNA]</scope>
    <source>
        <strain evidence="8">36N120E</strain>
    </source>
</reference>
<dbReference type="PANTHER" id="PTHR48012">
    <property type="entry name" value="STERILE20-LIKE KINASE, ISOFORM B-RELATED"/>
    <property type="match status" value="1"/>
</dbReference>
<dbReference type="PANTHER" id="PTHR48012:SF2">
    <property type="entry name" value="STERILE20-LIKE KINASE, ISOFORM B"/>
    <property type="match status" value="1"/>
</dbReference>
<keyword evidence="5" id="KW-0175">Coiled coil</keyword>
<dbReference type="InterPro" id="IPR017441">
    <property type="entry name" value="Protein_kinase_ATP_BS"/>
</dbReference>
<dbReference type="AlphaFoldDB" id="A0A0V0QQB6"/>
<evidence type="ECO:0000256" key="3">
    <source>
        <dbReference type="ARBA" id="ARBA00022840"/>
    </source>
</evidence>
<keyword evidence="9" id="KW-1185">Reference proteome</keyword>
<evidence type="ECO:0000256" key="6">
    <source>
        <dbReference type="SAM" id="MobiDB-lite"/>
    </source>
</evidence>
<protein>
    <recommendedName>
        <fullName evidence="1">non-specific serine/threonine protein kinase</fullName>
        <ecNumber evidence="1">2.7.11.1</ecNumber>
    </recommendedName>
</protein>
<evidence type="ECO:0000259" key="7">
    <source>
        <dbReference type="PROSITE" id="PS50011"/>
    </source>
</evidence>
<dbReference type="SMART" id="SM00220">
    <property type="entry name" value="S_TKc"/>
    <property type="match status" value="1"/>
</dbReference>
<evidence type="ECO:0000256" key="1">
    <source>
        <dbReference type="ARBA" id="ARBA00012513"/>
    </source>
</evidence>
<dbReference type="PROSITE" id="PS50011">
    <property type="entry name" value="PROTEIN_KINASE_DOM"/>
    <property type="match status" value="1"/>
</dbReference>
<dbReference type="Gene3D" id="1.10.510.10">
    <property type="entry name" value="Transferase(Phosphotransferase) domain 1"/>
    <property type="match status" value="1"/>
</dbReference>
<comment type="caution">
    <text evidence="8">The sequence shown here is derived from an EMBL/GenBank/DDBJ whole genome shotgun (WGS) entry which is preliminary data.</text>
</comment>
<dbReference type="GO" id="GO:0005524">
    <property type="term" value="F:ATP binding"/>
    <property type="evidence" value="ECO:0007669"/>
    <property type="project" value="UniProtKB-UniRule"/>
</dbReference>
<keyword evidence="2 4" id="KW-0547">Nucleotide-binding</keyword>